<evidence type="ECO:0000313" key="1">
    <source>
        <dbReference type="EMBL" id="KGN96875.1"/>
    </source>
</evidence>
<dbReference type="EMBL" id="JQJC01000002">
    <property type="protein sequence ID" value="KGN96875.1"/>
    <property type="molecule type" value="Genomic_DNA"/>
</dbReference>
<accession>A0AB34PIA6</accession>
<comment type="caution">
    <text evidence="1">The sequence shown here is derived from an EMBL/GenBank/DDBJ whole genome shotgun (WGS) entry which is preliminary data.</text>
</comment>
<proteinExistence type="predicted"/>
<sequence length="77" mass="8923">MKRLIKNASFEMLFSNKSTEATDDLIREIIKLGNSEENLVSLFRTLNFTRFQLWMIVESSDITSEVGKKCVRVALCY</sequence>
<evidence type="ECO:0000313" key="2">
    <source>
        <dbReference type="Proteomes" id="UP000030136"/>
    </source>
</evidence>
<dbReference type="RefSeq" id="WP_036889412.1">
    <property type="nucleotide sequence ID" value="NZ_JQJC01000002.1"/>
</dbReference>
<organism evidence="1 2">
    <name type="scientific">Porphyromonas crevioricanis</name>
    <dbReference type="NCBI Taxonomy" id="393921"/>
    <lineage>
        <taxon>Bacteria</taxon>
        <taxon>Pseudomonadati</taxon>
        <taxon>Bacteroidota</taxon>
        <taxon>Bacteroidia</taxon>
        <taxon>Bacteroidales</taxon>
        <taxon>Porphyromonadaceae</taxon>
        <taxon>Porphyromonas</taxon>
    </lineage>
</organism>
<protein>
    <submittedName>
        <fullName evidence="1">Ribosome biogenesis protein</fullName>
    </submittedName>
</protein>
<name>A0AB34PIA6_9PORP</name>
<dbReference type="AlphaFoldDB" id="A0AB34PIA6"/>
<reference evidence="1 2" key="1">
    <citation type="submission" date="2014-08" db="EMBL/GenBank/DDBJ databases">
        <title>Porphyromonas crevioricanis strain:COT-253_OH1447 Genome sequencing.</title>
        <authorList>
            <person name="Wallis C."/>
            <person name="Deusch O."/>
            <person name="O'Flynn C."/>
            <person name="Davis I."/>
            <person name="Jospin G."/>
            <person name="Darling A.E."/>
            <person name="Coil D.A."/>
            <person name="Alexiev A."/>
            <person name="Horsfall A."/>
            <person name="Kirkwood N."/>
            <person name="Harris S."/>
            <person name="Eisen J.A."/>
        </authorList>
    </citation>
    <scope>NUCLEOTIDE SEQUENCE [LARGE SCALE GENOMIC DNA]</scope>
    <source>
        <strain evidence="2">COT-253 OH1447</strain>
    </source>
</reference>
<gene>
    <name evidence="1" type="ORF">HQ38_00920</name>
</gene>
<dbReference type="Proteomes" id="UP000030136">
    <property type="component" value="Unassembled WGS sequence"/>
</dbReference>